<dbReference type="NCBIfam" id="NF004833">
    <property type="entry name" value="PRK06185.1-1"/>
    <property type="match status" value="1"/>
</dbReference>
<gene>
    <name evidence="3" type="ORF">GCM10022224_052530</name>
</gene>
<sequence length="416" mass="45686">MTIENTGVLVCGGGPAGMMLGLLLARAGIKVTVLEKHADFLRDFRGDTVHPATVRLMDELGLGDGFRALPQSHLGNLSLPAPDGSLVTLGDFEALPAPYNYIAMVPQWDLLSFLAGTAGQEPGFSLRMNTEATELIRDGEKIVGVRYRTVDGQTGEIHAELTVGCDGRHSTLRREAGLVPKEFRVPFDVWWFRLPRSAGDQDVPAGVTPVARGPEAMISLARDDFYQVAYFTAKGSDARLRAEGIERFRERIARLRPGFTHQVRHLASMDDVHVLDVKLNRLNRWYLDGLLLIGDAAHAMSPAGGVGINLAIQDAVATAAILAEPLRRHAVTAADLAAVQRRRYRPTIVVQTGQRILQRVMFEKQFAGKRSGPPPALLFLTRVFPRLRMLPARFVGFGPRPEHAPAFARRNPQETS</sequence>
<dbReference type="PRINTS" id="PR00420">
    <property type="entry name" value="RNGMNOXGNASE"/>
</dbReference>
<evidence type="ECO:0000259" key="2">
    <source>
        <dbReference type="Pfam" id="PF01494"/>
    </source>
</evidence>
<dbReference type="NCBIfam" id="NF004834">
    <property type="entry name" value="PRK06185.1-3"/>
    <property type="match status" value="1"/>
</dbReference>
<dbReference type="SUPFAM" id="SSF51905">
    <property type="entry name" value="FAD/NAD(P)-binding domain"/>
    <property type="match status" value="1"/>
</dbReference>
<reference evidence="4" key="1">
    <citation type="journal article" date="2019" name="Int. J. Syst. Evol. Microbiol.">
        <title>The Global Catalogue of Microorganisms (GCM) 10K type strain sequencing project: providing services to taxonomists for standard genome sequencing and annotation.</title>
        <authorList>
            <consortium name="The Broad Institute Genomics Platform"/>
            <consortium name="The Broad Institute Genome Sequencing Center for Infectious Disease"/>
            <person name="Wu L."/>
            <person name="Ma J."/>
        </authorList>
    </citation>
    <scope>NUCLEOTIDE SEQUENCE [LARGE SCALE GENOMIC DNA]</scope>
    <source>
        <strain evidence="4">JCM 16904</strain>
    </source>
</reference>
<dbReference type="InterPro" id="IPR002938">
    <property type="entry name" value="FAD-bd"/>
</dbReference>
<dbReference type="PANTHER" id="PTHR43476">
    <property type="entry name" value="3-(3-HYDROXY-PHENYL)PROPIONATE/3-HYDROXYCINNAMIC ACID HYDROXYLASE"/>
    <property type="match status" value="1"/>
</dbReference>
<evidence type="ECO:0000313" key="3">
    <source>
        <dbReference type="EMBL" id="GAA3681756.1"/>
    </source>
</evidence>
<name>A0ABP7C9C2_9ACTN</name>
<feature type="domain" description="FAD-binding" evidence="2">
    <location>
        <begin position="6"/>
        <end position="351"/>
    </location>
</feature>
<dbReference type="InterPro" id="IPR050631">
    <property type="entry name" value="PheA/TfdB_FAD_monoxygenase"/>
</dbReference>
<organism evidence="3 4">
    <name type="scientific">Nonomuraea antimicrobica</name>
    <dbReference type="NCBI Taxonomy" id="561173"/>
    <lineage>
        <taxon>Bacteria</taxon>
        <taxon>Bacillati</taxon>
        <taxon>Actinomycetota</taxon>
        <taxon>Actinomycetes</taxon>
        <taxon>Streptosporangiales</taxon>
        <taxon>Streptosporangiaceae</taxon>
        <taxon>Nonomuraea</taxon>
    </lineage>
</organism>
<comment type="caution">
    <text evidence="3">The sequence shown here is derived from an EMBL/GenBank/DDBJ whole genome shotgun (WGS) entry which is preliminary data.</text>
</comment>
<dbReference type="EMBL" id="BAAAZP010000098">
    <property type="protein sequence ID" value="GAA3681756.1"/>
    <property type="molecule type" value="Genomic_DNA"/>
</dbReference>
<dbReference type="Gene3D" id="3.50.50.60">
    <property type="entry name" value="FAD/NAD(P)-binding domain"/>
    <property type="match status" value="2"/>
</dbReference>
<keyword evidence="4" id="KW-1185">Reference proteome</keyword>
<accession>A0ABP7C9C2</accession>
<evidence type="ECO:0000313" key="4">
    <source>
        <dbReference type="Proteomes" id="UP001500902"/>
    </source>
</evidence>
<protein>
    <submittedName>
        <fullName evidence="3">FAD-dependent oxidoreductase</fullName>
    </submittedName>
</protein>
<dbReference type="RefSeq" id="WP_344883443.1">
    <property type="nucleotide sequence ID" value="NZ_BAAAZP010000098.1"/>
</dbReference>
<proteinExistence type="predicted"/>
<evidence type="ECO:0000256" key="1">
    <source>
        <dbReference type="ARBA" id="ARBA00023002"/>
    </source>
</evidence>
<dbReference type="Proteomes" id="UP001500902">
    <property type="component" value="Unassembled WGS sequence"/>
</dbReference>
<dbReference type="PANTHER" id="PTHR43476:SF5">
    <property type="entry name" value="FAD-DEPENDENT MONOOXYGENASE"/>
    <property type="match status" value="1"/>
</dbReference>
<dbReference type="Pfam" id="PF01494">
    <property type="entry name" value="FAD_binding_3"/>
    <property type="match status" value="1"/>
</dbReference>
<dbReference type="InterPro" id="IPR036188">
    <property type="entry name" value="FAD/NAD-bd_sf"/>
</dbReference>
<keyword evidence="1" id="KW-0560">Oxidoreductase</keyword>